<evidence type="ECO:0000313" key="2">
    <source>
        <dbReference type="Proteomes" id="UP001499988"/>
    </source>
</evidence>
<dbReference type="Proteomes" id="UP001499988">
    <property type="component" value="Unassembled WGS sequence"/>
</dbReference>
<gene>
    <name evidence="1" type="ORF">GCM10023333_08950</name>
</gene>
<protein>
    <submittedName>
        <fullName evidence="1">Uncharacterized protein</fullName>
    </submittedName>
</protein>
<evidence type="ECO:0000313" key="1">
    <source>
        <dbReference type="EMBL" id="GAA4877864.1"/>
    </source>
</evidence>
<proteinExistence type="predicted"/>
<keyword evidence="2" id="KW-1185">Reference proteome</keyword>
<sequence length="68" mass="7609">MFGFGGSTFLSEPGALSIGRINEIDYKTKEVMVEIDVCQRNRTHLTAAQYLSILSKCSDPNAKRHKYA</sequence>
<organism evidence="1 2">
    <name type="scientific">Ferrimonas pelagia</name>
    <dbReference type="NCBI Taxonomy" id="1177826"/>
    <lineage>
        <taxon>Bacteria</taxon>
        <taxon>Pseudomonadati</taxon>
        <taxon>Pseudomonadota</taxon>
        <taxon>Gammaproteobacteria</taxon>
        <taxon>Alteromonadales</taxon>
        <taxon>Ferrimonadaceae</taxon>
        <taxon>Ferrimonas</taxon>
    </lineage>
</organism>
<reference evidence="2" key="1">
    <citation type="journal article" date="2019" name="Int. J. Syst. Evol. Microbiol.">
        <title>The Global Catalogue of Microorganisms (GCM) 10K type strain sequencing project: providing services to taxonomists for standard genome sequencing and annotation.</title>
        <authorList>
            <consortium name="The Broad Institute Genomics Platform"/>
            <consortium name="The Broad Institute Genome Sequencing Center for Infectious Disease"/>
            <person name="Wu L."/>
            <person name="Ma J."/>
        </authorList>
    </citation>
    <scope>NUCLEOTIDE SEQUENCE [LARGE SCALE GENOMIC DNA]</scope>
    <source>
        <strain evidence="2">JCM 18401</strain>
    </source>
</reference>
<name>A0ABP9EFK3_9GAMM</name>
<dbReference type="EMBL" id="BAABJZ010000012">
    <property type="protein sequence ID" value="GAA4877864.1"/>
    <property type="molecule type" value="Genomic_DNA"/>
</dbReference>
<accession>A0ABP9EFK3</accession>
<comment type="caution">
    <text evidence="1">The sequence shown here is derived from an EMBL/GenBank/DDBJ whole genome shotgun (WGS) entry which is preliminary data.</text>
</comment>